<keyword evidence="6" id="KW-1185">Reference proteome</keyword>
<gene>
    <name evidence="5" type="ORF">Q760_12480</name>
</gene>
<dbReference type="SMART" id="SM00091">
    <property type="entry name" value="PAS"/>
    <property type="match status" value="2"/>
</dbReference>
<dbReference type="InterPro" id="IPR029016">
    <property type="entry name" value="GAF-like_dom_sf"/>
</dbReference>
<feature type="region of interest" description="Disordered" evidence="2">
    <location>
        <begin position="1"/>
        <end position="20"/>
    </location>
</feature>
<dbReference type="PANTHER" id="PTHR43156:SF2">
    <property type="entry name" value="STAGE II SPORULATION PROTEIN E"/>
    <property type="match status" value="1"/>
</dbReference>
<dbReference type="Pfam" id="PF08448">
    <property type="entry name" value="PAS_4"/>
    <property type="match status" value="1"/>
</dbReference>
<evidence type="ECO:0000259" key="3">
    <source>
        <dbReference type="PROSITE" id="PS50112"/>
    </source>
</evidence>
<dbReference type="InterPro" id="IPR013655">
    <property type="entry name" value="PAS_fold_3"/>
</dbReference>
<accession>A0A0A0B8Y6</accession>
<evidence type="ECO:0000313" key="5">
    <source>
        <dbReference type="EMBL" id="KGM02617.1"/>
    </source>
</evidence>
<dbReference type="STRING" id="1408250.Q760_12480"/>
<comment type="caution">
    <text evidence="5">The sequence shown here is derived from an EMBL/GenBank/DDBJ whole genome shotgun (WGS) entry which is preliminary data.</text>
</comment>
<dbReference type="CDD" id="cd00130">
    <property type="entry name" value="PAS"/>
    <property type="match status" value="2"/>
</dbReference>
<evidence type="ECO:0000256" key="2">
    <source>
        <dbReference type="SAM" id="MobiDB-lite"/>
    </source>
</evidence>
<dbReference type="InterPro" id="IPR052016">
    <property type="entry name" value="Bact_Sigma-Reg"/>
</dbReference>
<dbReference type="InterPro" id="IPR035965">
    <property type="entry name" value="PAS-like_dom_sf"/>
</dbReference>
<keyword evidence="1" id="KW-0378">Hydrolase</keyword>
<dbReference type="PROSITE" id="PS50113">
    <property type="entry name" value="PAC"/>
    <property type="match status" value="1"/>
</dbReference>
<dbReference type="SMART" id="SM00065">
    <property type="entry name" value="GAF"/>
    <property type="match status" value="2"/>
</dbReference>
<dbReference type="Pfam" id="PF13185">
    <property type="entry name" value="GAF_2"/>
    <property type="match status" value="1"/>
</dbReference>
<organism evidence="5 6">
    <name type="scientific">Cellulomonas cellasea DSM 20118</name>
    <dbReference type="NCBI Taxonomy" id="1408250"/>
    <lineage>
        <taxon>Bacteria</taxon>
        <taxon>Bacillati</taxon>
        <taxon>Actinomycetota</taxon>
        <taxon>Actinomycetes</taxon>
        <taxon>Micrococcales</taxon>
        <taxon>Cellulomonadaceae</taxon>
        <taxon>Cellulomonas</taxon>
    </lineage>
</organism>
<dbReference type="InterPro" id="IPR000700">
    <property type="entry name" value="PAS-assoc_C"/>
</dbReference>
<evidence type="ECO:0008006" key="7">
    <source>
        <dbReference type="Google" id="ProtNLM"/>
    </source>
</evidence>
<dbReference type="Proteomes" id="UP000029833">
    <property type="component" value="Unassembled WGS sequence"/>
</dbReference>
<evidence type="ECO:0000259" key="4">
    <source>
        <dbReference type="PROSITE" id="PS50113"/>
    </source>
</evidence>
<dbReference type="InterPro" id="IPR013656">
    <property type="entry name" value="PAS_4"/>
</dbReference>
<dbReference type="Gene3D" id="3.60.40.10">
    <property type="entry name" value="PPM-type phosphatase domain"/>
    <property type="match status" value="1"/>
</dbReference>
<feature type="domain" description="PAS" evidence="3">
    <location>
        <begin position="194"/>
        <end position="266"/>
    </location>
</feature>
<dbReference type="SMART" id="SM00086">
    <property type="entry name" value="PAC"/>
    <property type="match status" value="1"/>
</dbReference>
<dbReference type="Pfam" id="PF01590">
    <property type="entry name" value="GAF"/>
    <property type="match status" value="1"/>
</dbReference>
<dbReference type="InterPro" id="IPR036457">
    <property type="entry name" value="PPM-type-like_dom_sf"/>
</dbReference>
<name>A0A0A0B8Y6_9CELL</name>
<protein>
    <recommendedName>
        <fullName evidence="7">Histidine kinase</fullName>
    </recommendedName>
</protein>
<dbReference type="NCBIfam" id="TIGR00229">
    <property type="entry name" value="sensory_box"/>
    <property type="match status" value="1"/>
</dbReference>
<dbReference type="PANTHER" id="PTHR43156">
    <property type="entry name" value="STAGE II SPORULATION PROTEIN E-RELATED"/>
    <property type="match status" value="1"/>
</dbReference>
<dbReference type="SMART" id="SM00331">
    <property type="entry name" value="PP2C_SIG"/>
    <property type="match status" value="1"/>
</dbReference>
<dbReference type="InterPro" id="IPR001610">
    <property type="entry name" value="PAC"/>
</dbReference>
<dbReference type="SUPFAM" id="SSF81606">
    <property type="entry name" value="PP2C-like"/>
    <property type="match status" value="1"/>
</dbReference>
<dbReference type="SUPFAM" id="SSF55785">
    <property type="entry name" value="PYP-like sensor domain (PAS domain)"/>
    <property type="match status" value="2"/>
</dbReference>
<dbReference type="GO" id="GO:0016791">
    <property type="term" value="F:phosphatase activity"/>
    <property type="evidence" value="ECO:0007669"/>
    <property type="project" value="TreeGrafter"/>
</dbReference>
<dbReference type="Pfam" id="PF07228">
    <property type="entry name" value="SpoIIE"/>
    <property type="match status" value="1"/>
</dbReference>
<proteinExistence type="predicted"/>
<dbReference type="InterPro" id="IPR000014">
    <property type="entry name" value="PAS"/>
</dbReference>
<dbReference type="InterPro" id="IPR003018">
    <property type="entry name" value="GAF"/>
</dbReference>
<evidence type="ECO:0000256" key="1">
    <source>
        <dbReference type="ARBA" id="ARBA00022801"/>
    </source>
</evidence>
<feature type="domain" description="PAS" evidence="3">
    <location>
        <begin position="315"/>
        <end position="359"/>
    </location>
</feature>
<dbReference type="PROSITE" id="PS50112">
    <property type="entry name" value="PAS"/>
    <property type="match status" value="2"/>
</dbReference>
<evidence type="ECO:0000313" key="6">
    <source>
        <dbReference type="Proteomes" id="UP000029833"/>
    </source>
</evidence>
<dbReference type="AlphaFoldDB" id="A0A0A0B8Y6"/>
<feature type="region of interest" description="Disordered" evidence="2">
    <location>
        <begin position="857"/>
        <end position="880"/>
    </location>
</feature>
<reference evidence="5 6" key="1">
    <citation type="submission" date="2013-10" db="EMBL/GenBank/DDBJ databases">
        <authorList>
            <person name="Wang G."/>
            <person name="Zhuang W."/>
        </authorList>
    </citation>
    <scope>NUCLEOTIDE SEQUENCE [LARGE SCALE GENOMIC DNA]</scope>
    <source>
        <strain evidence="5 6">DSM 20118</strain>
    </source>
</reference>
<dbReference type="Gene3D" id="3.30.450.20">
    <property type="entry name" value="PAS domain"/>
    <property type="match status" value="2"/>
</dbReference>
<dbReference type="Gene3D" id="2.10.70.100">
    <property type="match status" value="1"/>
</dbReference>
<sequence>MDEIEESRMDGPRGSAGASGDAVAVRALGADAARARSARRLLRAETGEAGLQSMVTLAAQLLATPSAEVSLVTDVRVIVAGVGALPGPVGTVTRLEDSLCSRVAAHGERLVLTDARTDPRVRESAALADERVGAYLGVPLISDDHRVVGALCVYGPEPRQWTAHEIRTLEHLAAAAAAQLEITALDAEYAAADRSQMLTAAAQAAGLGTFAWDLRTGALRWDDSLLEVFGYDHESFGGTIDAFNARVHPDDLPTVSAALDAAIAACGIYEAEFRVRRPDGTVRWLSARGQAVAGADGDAEHLIGVTTDTTALRAGEQRVREVLEDMTVGYYHLDADWRFTYVNAEAERILSSAREDLLGGVVWDLFPAAVGTGFEEHYRAVARTGRTVVFDAYYPAPLDGWYELRAVAERGGVAVYFTDVTERRNALAAAEQARASSALLAAVATDLAELLDPVQALQAVLPHLVPSLADFAIASLLDEGHSPWAQRLHDVAALHVDPRMQPVLDEFRALRVPALAPRSSVARALAGTQPVVHTGIPEPGSVLQDGPAQELLGRLAPHTSVVVPLRGRGHTRGLITLARTAARGEFSPREMTTLRDVMAQVGLALDNAHLHAARRHLAEELQRSLLTELPEPDHLHLVARYAPAASGAAQIGGDWYDAFLVRDGSTCLVIGDVTGHDLRAAVTMAQVRNVLRGGAHAVVQPPALILSSLDWAMHDLAVGAFSTAIVAKIEQTPELAEQGLRLLRWASAGHLPPVLLHPDGHAELLTRPADLLLGMRAHTTRHDHTQVIHPESTLLLYTDGLVERRGESLTVGLERLRRHVETLAGLPLDELCDRLVADLAADSEDDVALLAVRAHREDRPRPAEAGPRRLPGDPTHHLDT</sequence>
<feature type="compositionally biased region" description="Basic and acidic residues" evidence="2">
    <location>
        <begin position="1"/>
        <end position="11"/>
    </location>
</feature>
<dbReference type="Gene3D" id="3.30.450.40">
    <property type="match status" value="2"/>
</dbReference>
<dbReference type="EMBL" id="AXNT01000041">
    <property type="protein sequence ID" value="KGM02617.1"/>
    <property type="molecule type" value="Genomic_DNA"/>
</dbReference>
<dbReference type="SUPFAM" id="SSF55781">
    <property type="entry name" value="GAF domain-like"/>
    <property type="match status" value="2"/>
</dbReference>
<dbReference type="InterPro" id="IPR001932">
    <property type="entry name" value="PPM-type_phosphatase-like_dom"/>
</dbReference>
<feature type="domain" description="PAC" evidence="4">
    <location>
        <begin position="269"/>
        <end position="321"/>
    </location>
</feature>
<dbReference type="Pfam" id="PF08447">
    <property type="entry name" value="PAS_3"/>
    <property type="match status" value="1"/>
</dbReference>